<protein>
    <submittedName>
        <fullName evidence="1">Uncharacterized protein</fullName>
    </submittedName>
</protein>
<gene>
    <name evidence="1" type="ORF">HPB50_011399</name>
</gene>
<evidence type="ECO:0000313" key="2">
    <source>
        <dbReference type="Proteomes" id="UP000821845"/>
    </source>
</evidence>
<reference evidence="1" key="1">
    <citation type="submission" date="2020-05" db="EMBL/GenBank/DDBJ databases">
        <title>Large-scale comparative analyses of tick genomes elucidate their genetic diversity and vector capacities.</title>
        <authorList>
            <person name="Jia N."/>
            <person name="Wang J."/>
            <person name="Shi W."/>
            <person name="Du L."/>
            <person name="Sun Y."/>
            <person name="Zhan W."/>
            <person name="Jiang J."/>
            <person name="Wang Q."/>
            <person name="Zhang B."/>
            <person name="Ji P."/>
            <person name="Sakyi L.B."/>
            <person name="Cui X."/>
            <person name="Yuan T."/>
            <person name="Jiang B."/>
            <person name="Yang W."/>
            <person name="Lam T.T.-Y."/>
            <person name="Chang Q."/>
            <person name="Ding S."/>
            <person name="Wang X."/>
            <person name="Zhu J."/>
            <person name="Ruan X."/>
            <person name="Zhao L."/>
            <person name="Wei J."/>
            <person name="Que T."/>
            <person name="Du C."/>
            <person name="Cheng J."/>
            <person name="Dai P."/>
            <person name="Han X."/>
            <person name="Huang E."/>
            <person name="Gao Y."/>
            <person name="Liu J."/>
            <person name="Shao H."/>
            <person name="Ye R."/>
            <person name="Li L."/>
            <person name="Wei W."/>
            <person name="Wang X."/>
            <person name="Wang C."/>
            <person name="Yang T."/>
            <person name="Huo Q."/>
            <person name="Li W."/>
            <person name="Guo W."/>
            <person name="Chen H."/>
            <person name="Zhou L."/>
            <person name="Ni X."/>
            <person name="Tian J."/>
            <person name="Zhou Y."/>
            <person name="Sheng Y."/>
            <person name="Liu T."/>
            <person name="Pan Y."/>
            <person name="Xia L."/>
            <person name="Li J."/>
            <person name="Zhao F."/>
            <person name="Cao W."/>
        </authorList>
    </citation>
    <scope>NUCLEOTIDE SEQUENCE</scope>
    <source>
        <strain evidence="1">Hyas-2018</strain>
    </source>
</reference>
<keyword evidence="2" id="KW-1185">Reference proteome</keyword>
<dbReference type="EMBL" id="CM023485">
    <property type="protein sequence ID" value="KAH6930174.1"/>
    <property type="molecule type" value="Genomic_DNA"/>
</dbReference>
<proteinExistence type="predicted"/>
<evidence type="ECO:0000313" key="1">
    <source>
        <dbReference type="EMBL" id="KAH6930174.1"/>
    </source>
</evidence>
<name>A0ACB7SBQ8_HYAAI</name>
<sequence>MFNLTYILHAHFTMKLLVKQSKPQYCALGITYQAPRADPFQCSWSCPKTMAGEPMPNPCPSSWEAALRAICSDDQLWLVHRACVDMSARGFPDV</sequence>
<accession>A0ACB7SBQ8</accession>
<organism evidence="1 2">
    <name type="scientific">Hyalomma asiaticum</name>
    <name type="common">Tick</name>
    <dbReference type="NCBI Taxonomy" id="266040"/>
    <lineage>
        <taxon>Eukaryota</taxon>
        <taxon>Metazoa</taxon>
        <taxon>Ecdysozoa</taxon>
        <taxon>Arthropoda</taxon>
        <taxon>Chelicerata</taxon>
        <taxon>Arachnida</taxon>
        <taxon>Acari</taxon>
        <taxon>Parasitiformes</taxon>
        <taxon>Ixodida</taxon>
        <taxon>Ixodoidea</taxon>
        <taxon>Ixodidae</taxon>
        <taxon>Hyalomminae</taxon>
        <taxon>Hyalomma</taxon>
    </lineage>
</organism>
<comment type="caution">
    <text evidence="1">The sequence shown here is derived from an EMBL/GenBank/DDBJ whole genome shotgun (WGS) entry which is preliminary data.</text>
</comment>
<dbReference type="Proteomes" id="UP000821845">
    <property type="component" value="Chromosome 5"/>
</dbReference>